<feature type="site" description="Important for catalytic activity" evidence="7">
    <location>
        <position position="192"/>
    </location>
</feature>
<comment type="caution">
    <text evidence="8">The sequence shown here is derived from an EMBL/GenBank/DDBJ whole genome shotgun (WGS) entry which is preliminary data.</text>
</comment>
<keyword evidence="1 7" id="KW-1003">Cell membrane</keyword>
<evidence type="ECO:0000256" key="6">
    <source>
        <dbReference type="ARBA" id="ARBA00023316"/>
    </source>
</evidence>
<dbReference type="GO" id="GO:0071555">
    <property type="term" value="P:cell wall organization"/>
    <property type="evidence" value="ECO:0007669"/>
    <property type="project" value="UniProtKB-KW"/>
</dbReference>
<evidence type="ECO:0000256" key="1">
    <source>
        <dbReference type="ARBA" id="ARBA00022475"/>
    </source>
</evidence>
<name>A0A2M7CIU6_9BACT</name>
<gene>
    <name evidence="7" type="primary">mltG</name>
    <name evidence="8" type="ORF">COS38_00990</name>
</gene>
<dbReference type="EC" id="4.2.2.29" evidence="7"/>
<comment type="function">
    <text evidence="7">Functions as a peptidoglycan terminase that cleaves nascent peptidoglycan strands endolytically to terminate their elongation.</text>
</comment>
<dbReference type="InterPro" id="IPR003770">
    <property type="entry name" value="MLTG-like"/>
</dbReference>
<evidence type="ECO:0000256" key="7">
    <source>
        <dbReference type="HAMAP-Rule" id="MF_02065"/>
    </source>
</evidence>
<sequence>MKKKVILIAIAICILAIASAFFILGYTIYRPVSFDHSQVFFEVKDGQKKTEISEGLKEKNLIRSAKVMAYYAKAVNANLKSGLYYFSPSQSTKQIVAILSRGDISEKQITIVEGLRREEIAQYLDKNNIVKYKDFMQASDGKEGFLFPDTYRISASSSANEIVKKMTDNFEKKAGGEINRDILSLASIVEREAKKDDERAKIAGVYQNRLNVIMKLEADPTVQYGKDTANGKNSLDFKYWQAITFADYTAVDSKFNTYVHSGLPPAPICNPGTKSIDAAKNPAKHNYYYFFHLKSGEAIFSKNSTEHNSNKVKYQNER</sequence>
<dbReference type="GO" id="GO:0009252">
    <property type="term" value="P:peptidoglycan biosynthetic process"/>
    <property type="evidence" value="ECO:0007669"/>
    <property type="project" value="UniProtKB-UniRule"/>
</dbReference>
<keyword evidence="4 7" id="KW-0472">Membrane</keyword>
<dbReference type="AlphaFoldDB" id="A0A2M7CIU6"/>
<evidence type="ECO:0000256" key="4">
    <source>
        <dbReference type="ARBA" id="ARBA00023136"/>
    </source>
</evidence>
<proteinExistence type="inferred from homology"/>
<reference evidence="9" key="1">
    <citation type="submission" date="2017-09" db="EMBL/GenBank/DDBJ databases">
        <title>Depth-based differentiation of microbial function through sediment-hosted aquifers and enrichment of novel symbionts in the deep terrestrial subsurface.</title>
        <authorList>
            <person name="Probst A.J."/>
            <person name="Ladd B."/>
            <person name="Jarett J.K."/>
            <person name="Geller-Mcgrath D.E."/>
            <person name="Sieber C.M.K."/>
            <person name="Emerson J.B."/>
            <person name="Anantharaman K."/>
            <person name="Thomas B.C."/>
            <person name="Malmstrom R."/>
            <person name="Stieglmeier M."/>
            <person name="Klingl A."/>
            <person name="Woyke T."/>
            <person name="Ryan C.M."/>
            <person name="Banfield J.F."/>
        </authorList>
    </citation>
    <scope>NUCLEOTIDE SEQUENCE [LARGE SCALE GENOMIC DNA]</scope>
</reference>
<dbReference type="HAMAP" id="MF_02065">
    <property type="entry name" value="MltG"/>
    <property type="match status" value="1"/>
</dbReference>
<dbReference type="Proteomes" id="UP000229966">
    <property type="component" value="Unassembled WGS sequence"/>
</dbReference>
<evidence type="ECO:0000256" key="5">
    <source>
        <dbReference type="ARBA" id="ARBA00023239"/>
    </source>
</evidence>
<evidence type="ECO:0000256" key="3">
    <source>
        <dbReference type="ARBA" id="ARBA00022989"/>
    </source>
</evidence>
<dbReference type="Gene3D" id="3.30.1490.480">
    <property type="entry name" value="Endolytic murein transglycosylase"/>
    <property type="match status" value="2"/>
</dbReference>
<dbReference type="GO" id="GO:0005886">
    <property type="term" value="C:plasma membrane"/>
    <property type="evidence" value="ECO:0007669"/>
    <property type="project" value="UniProtKB-UniRule"/>
</dbReference>
<dbReference type="EMBL" id="PEUM01000023">
    <property type="protein sequence ID" value="PIV25562.1"/>
    <property type="molecule type" value="Genomic_DNA"/>
</dbReference>
<dbReference type="GO" id="GO:0008932">
    <property type="term" value="F:lytic endotransglycosylase activity"/>
    <property type="evidence" value="ECO:0007669"/>
    <property type="project" value="UniProtKB-UniRule"/>
</dbReference>
<keyword evidence="5 7" id="KW-0456">Lyase</keyword>
<keyword evidence="3 7" id="KW-1133">Transmembrane helix</keyword>
<keyword evidence="2 7" id="KW-0812">Transmembrane</keyword>
<comment type="catalytic activity">
    <reaction evidence="7">
        <text>a peptidoglycan chain = a peptidoglycan chain with N-acetyl-1,6-anhydromuramyl-[peptide] at the reducing end + a peptidoglycan chain with N-acetylglucosamine at the non-reducing end.</text>
        <dbReference type="EC" id="4.2.2.29"/>
    </reaction>
</comment>
<dbReference type="PANTHER" id="PTHR30518:SF2">
    <property type="entry name" value="ENDOLYTIC MUREIN TRANSGLYCOSYLASE"/>
    <property type="match status" value="1"/>
</dbReference>
<organism evidence="8 9">
    <name type="scientific">Candidatus Berkelbacteria bacterium CG03_land_8_20_14_0_80_40_36</name>
    <dbReference type="NCBI Taxonomy" id="1974509"/>
    <lineage>
        <taxon>Bacteria</taxon>
        <taxon>Candidatus Berkelbacteria</taxon>
    </lineage>
</organism>
<protein>
    <recommendedName>
        <fullName evidence="7">Endolytic murein transglycosylase</fullName>
        <ecNumber evidence="7">4.2.2.29</ecNumber>
    </recommendedName>
    <alternativeName>
        <fullName evidence="7">Peptidoglycan lytic transglycosylase</fullName>
    </alternativeName>
    <alternativeName>
        <fullName evidence="7">Peptidoglycan polymerization terminase</fullName>
    </alternativeName>
</protein>
<keyword evidence="6 7" id="KW-0961">Cell wall biogenesis/degradation</keyword>
<dbReference type="Pfam" id="PF02618">
    <property type="entry name" value="YceG"/>
    <property type="match status" value="1"/>
</dbReference>
<dbReference type="PANTHER" id="PTHR30518">
    <property type="entry name" value="ENDOLYTIC MUREIN TRANSGLYCOSYLASE"/>
    <property type="match status" value="1"/>
</dbReference>
<accession>A0A2M7CIU6</accession>
<evidence type="ECO:0000256" key="2">
    <source>
        <dbReference type="ARBA" id="ARBA00022692"/>
    </source>
</evidence>
<comment type="similarity">
    <text evidence="7">Belongs to the transglycosylase MltG family.</text>
</comment>
<evidence type="ECO:0000313" key="8">
    <source>
        <dbReference type="EMBL" id="PIV25562.1"/>
    </source>
</evidence>
<evidence type="ECO:0000313" key="9">
    <source>
        <dbReference type="Proteomes" id="UP000229966"/>
    </source>
</evidence>
<dbReference type="NCBIfam" id="TIGR00247">
    <property type="entry name" value="endolytic transglycosylase MltG"/>
    <property type="match status" value="1"/>
</dbReference>
<dbReference type="CDD" id="cd08010">
    <property type="entry name" value="MltG_like"/>
    <property type="match status" value="1"/>
</dbReference>